<accession>A0A9N9E3L9</accession>
<evidence type="ECO:0000313" key="3">
    <source>
        <dbReference type="Proteomes" id="UP000789570"/>
    </source>
</evidence>
<dbReference type="Proteomes" id="UP000789570">
    <property type="component" value="Unassembled WGS sequence"/>
</dbReference>
<comment type="caution">
    <text evidence="2">The sequence shown here is derived from an EMBL/GenBank/DDBJ whole genome shotgun (WGS) entry which is preliminary data.</text>
</comment>
<feature type="compositionally biased region" description="Polar residues" evidence="1">
    <location>
        <begin position="47"/>
        <end position="70"/>
    </location>
</feature>
<feature type="region of interest" description="Disordered" evidence="1">
    <location>
        <begin position="47"/>
        <end position="91"/>
    </location>
</feature>
<proteinExistence type="predicted"/>
<reference evidence="2" key="1">
    <citation type="submission" date="2021-06" db="EMBL/GenBank/DDBJ databases">
        <authorList>
            <person name="Kallberg Y."/>
            <person name="Tangrot J."/>
            <person name="Rosling A."/>
        </authorList>
    </citation>
    <scope>NUCLEOTIDE SEQUENCE</scope>
    <source>
        <strain evidence="2">UK204</strain>
    </source>
</reference>
<dbReference type="AlphaFoldDB" id="A0A9N9E3L9"/>
<gene>
    <name evidence="2" type="ORF">FCALED_LOCUS11438</name>
</gene>
<evidence type="ECO:0000256" key="1">
    <source>
        <dbReference type="SAM" id="MobiDB-lite"/>
    </source>
</evidence>
<organism evidence="2 3">
    <name type="scientific">Funneliformis caledonium</name>
    <dbReference type="NCBI Taxonomy" id="1117310"/>
    <lineage>
        <taxon>Eukaryota</taxon>
        <taxon>Fungi</taxon>
        <taxon>Fungi incertae sedis</taxon>
        <taxon>Mucoromycota</taxon>
        <taxon>Glomeromycotina</taxon>
        <taxon>Glomeromycetes</taxon>
        <taxon>Glomerales</taxon>
        <taxon>Glomeraceae</taxon>
        <taxon>Funneliformis</taxon>
    </lineage>
</organism>
<protein>
    <submittedName>
        <fullName evidence="2">1663_t:CDS:1</fullName>
    </submittedName>
</protein>
<sequence length="91" mass="9299">MAESTNRKITSVAAGATALATAGVALDSQLRTHEAFAAGGAFVDNEASNAENGASTETTTSIELSKTTAYEPNITPVTPRAVTKDTQPSQD</sequence>
<evidence type="ECO:0000313" key="2">
    <source>
        <dbReference type="EMBL" id="CAG8658702.1"/>
    </source>
</evidence>
<keyword evidence="3" id="KW-1185">Reference proteome</keyword>
<name>A0A9N9E3L9_9GLOM</name>
<dbReference type="EMBL" id="CAJVPQ010004813">
    <property type="protein sequence ID" value="CAG8658702.1"/>
    <property type="molecule type" value="Genomic_DNA"/>
</dbReference>